<gene>
    <name evidence="15" type="primary">ftsH</name>
    <name evidence="18" type="ORF">EXM42_17135</name>
</gene>
<dbReference type="GO" id="GO:0005524">
    <property type="term" value="F:ATP binding"/>
    <property type="evidence" value="ECO:0007669"/>
    <property type="project" value="UniProtKB-UniRule"/>
</dbReference>
<dbReference type="Gene3D" id="1.10.8.60">
    <property type="match status" value="1"/>
</dbReference>
<dbReference type="NCBIfam" id="TIGR01241">
    <property type="entry name" value="FtsH_fam"/>
    <property type="match status" value="1"/>
</dbReference>
<feature type="transmembrane region" description="Helical" evidence="15">
    <location>
        <begin position="7"/>
        <end position="25"/>
    </location>
</feature>
<dbReference type="GO" id="GO:0008270">
    <property type="term" value="F:zinc ion binding"/>
    <property type="evidence" value="ECO:0007669"/>
    <property type="project" value="UniProtKB-UniRule"/>
</dbReference>
<evidence type="ECO:0000259" key="17">
    <source>
        <dbReference type="SMART" id="SM00382"/>
    </source>
</evidence>
<keyword evidence="13 15" id="KW-0472">Membrane</keyword>
<dbReference type="PANTHER" id="PTHR23076:SF113">
    <property type="entry name" value="ATP-DEPENDENT ZINC METALLOPROTEASE FTSH 1, CHLOROPLASTIC-RELATED"/>
    <property type="match status" value="1"/>
</dbReference>
<sequence length="601" mass="66382">MKKFSSATAWIVVLILVIFSSLMLARTGNNSTAINFSEFQKSWIQNEVKSFQVKDDKMTVVGTLKNGTQYETVVPSERLFQFINEHPKNGEVKEVYVKPTSVPIWVQYLPMILIVLMLLGFWFMFMQQAQGGGGNRNVMNFGKSKAKMATPDKKKVTFDDVAGADEEKEELAEIVDFLKSPKRYIDMGARIPKGVLLVGPPGTGKTLLAKAIAGEAGVPFFSISGSDFVEMFVGVGASRVRDLFEQAKKNSPCIIFIDEIDAVGRQRGAGLGGGHDEREQTLNQLLVEMDGFGANEGIIMIAATNRPDILDPALLRPGRFDRQIVVGAPDVKGREAILKVHSKNKHLAEEIKLEVLAKRTPGFTGADLENLMNESALLAVRKKKELIDMEDLEEAVTRVIAGPEKKSRVIDEEDRKLTAYHEAGHAVVMKLLPHADPVHQISIVPRGMAGGYTMHLPEKDSSYMSKSKLEDEIVGLLGGRVAEKLIIGDISTGAKNDIDRATTIARKMVMDYGMSNTLGPIAFGSGHDEVFLGRDLGKGRNFSEDVAYKIDQEIKKLIDTGYNEAERLLNENISKLHAVAQELLKKEKLEANEFEEIFINS</sequence>
<evidence type="ECO:0000256" key="4">
    <source>
        <dbReference type="ARBA" id="ARBA00022670"/>
    </source>
</evidence>
<dbReference type="InterPro" id="IPR000642">
    <property type="entry name" value="Peptidase_M41"/>
</dbReference>
<dbReference type="InterPro" id="IPR003959">
    <property type="entry name" value="ATPase_AAA_core"/>
</dbReference>
<keyword evidence="6 15" id="KW-0479">Metal-binding</keyword>
<dbReference type="PROSITE" id="PS00674">
    <property type="entry name" value="AAA"/>
    <property type="match status" value="1"/>
</dbReference>
<keyword evidence="11 15" id="KW-1133">Transmembrane helix</keyword>
<dbReference type="Gene3D" id="3.40.50.300">
    <property type="entry name" value="P-loop containing nucleotide triphosphate hydrolases"/>
    <property type="match status" value="1"/>
</dbReference>
<accession>A0A6M0T2L9</accession>
<feature type="binding site" evidence="15">
    <location>
        <position position="497"/>
    </location>
    <ligand>
        <name>Zn(2+)</name>
        <dbReference type="ChEBI" id="CHEBI:29105"/>
        <note>catalytic</note>
    </ligand>
</feature>
<dbReference type="EC" id="3.4.24.-" evidence="15"/>
<dbReference type="AlphaFoldDB" id="A0A6M0T2L9"/>
<dbReference type="CDD" id="cd19501">
    <property type="entry name" value="RecA-like_FtsH"/>
    <property type="match status" value="1"/>
</dbReference>
<dbReference type="SMART" id="SM00382">
    <property type="entry name" value="AAA"/>
    <property type="match status" value="1"/>
</dbReference>
<dbReference type="InterPro" id="IPR041569">
    <property type="entry name" value="AAA_lid_3"/>
</dbReference>
<evidence type="ECO:0000256" key="10">
    <source>
        <dbReference type="ARBA" id="ARBA00022840"/>
    </source>
</evidence>
<comment type="subunit">
    <text evidence="15">Homohexamer.</text>
</comment>
<dbReference type="Pfam" id="PF01434">
    <property type="entry name" value="Peptidase_M41"/>
    <property type="match status" value="1"/>
</dbReference>
<dbReference type="Pfam" id="PF00004">
    <property type="entry name" value="AAA"/>
    <property type="match status" value="1"/>
</dbReference>
<evidence type="ECO:0000256" key="16">
    <source>
        <dbReference type="RuleBase" id="RU003651"/>
    </source>
</evidence>
<keyword evidence="12 15" id="KW-0482">Metalloprotease</keyword>
<protein>
    <recommendedName>
        <fullName evidence="15">ATP-dependent zinc metalloprotease FtsH</fullName>
        <ecNumber evidence="15">3.4.24.-</ecNumber>
    </recommendedName>
</protein>
<keyword evidence="9 15" id="KW-0862">Zinc</keyword>
<comment type="similarity">
    <text evidence="16">Belongs to the AAA ATPase family.</text>
</comment>
<comment type="similarity">
    <text evidence="2 15">In the C-terminal section; belongs to the peptidase M41 family.</text>
</comment>
<dbReference type="GO" id="GO:0016887">
    <property type="term" value="F:ATP hydrolysis activity"/>
    <property type="evidence" value="ECO:0007669"/>
    <property type="project" value="UniProtKB-UniRule"/>
</dbReference>
<evidence type="ECO:0000256" key="14">
    <source>
        <dbReference type="ARBA" id="ARBA00061570"/>
    </source>
</evidence>
<dbReference type="InterPro" id="IPR011546">
    <property type="entry name" value="Pept_M41_FtsH_extracell"/>
</dbReference>
<comment type="cofactor">
    <cofactor evidence="15">
        <name>Zn(2+)</name>
        <dbReference type="ChEBI" id="CHEBI:29105"/>
    </cofactor>
    <text evidence="15">Binds 1 zinc ion per subunit.</text>
</comment>
<evidence type="ECO:0000256" key="13">
    <source>
        <dbReference type="ARBA" id="ARBA00023136"/>
    </source>
</evidence>
<dbReference type="EMBL" id="SGJP01000053">
    <property type="protein sequence ID" value="NFA62037.1"/>
    <property type="molecule type" value="Genomic_DNA"/>
</dbReference>
<proteinExistence type="inferred from homology"/>
<evidence type="ECO:0000256" key="11">
    <source>
        <dbReference type="ARBA" id="ARBA00022989"/>
    </source>
</evidence>
<dbReference type="FunFam" id="3.40.50.300:FF:000001">
    <property type="entry name" value="ATP-dependent zinc metalloprotease FtsH"/>
    <property type="match status" value="1"/>
</dbReference>
<feature type="domain" description="AAA+ ATPase" evidence="17">
    <location>
        <begin position="191"/>
        <end position="330"/>
    </location>
</feature>
<evidence type="ECO:0000256" key="12">
    <source>
        <dbReference type="ARBA" id="ARBA00023049"/>
    </source>
</evidence>
<keyword evidence="10 15" id="KW-0067">ATP-binding</keyword>
<feature type="binding site" evidence="15">
    <location>
        <begin position="199"/>
        <end position="206"/>
    </location>
    <ligand>
        <name>ATP</name>
        <dbReference type="ChEBI" id="CHEBI:30616"/>
    </ligand>
</feature>
<keyword evidence="7 15" id="KW-0547">Nucleotide-binding</keyword>
<dbReference type="SUPFAM" id="SSF52540">
    <property type="entry name" value="P-loop containing nucleoside triphosphate hydrolases"/>
    <property type="match status" value="1"/>
</dbReference>
<feature type="transmembrane region" description="Helical" evidence="15">
    <location>
        <begin position="105"/>
        <end position="126"/>
    </location>
</feature>
<evidence type="ECO:0000256" key="15">
    <source>
        <dbReference type="HAMAP-Rule" id="MF_01458"/>
    </source>
</evidence>
<comment type="caution">
    <text evidence="18">The sequence shown here is derived from an EMBL/GenBank/DDBJ whole genome shotgun (WGS) entry which is preliminary data.</text>
</comment>
<feature type="active site" evidence="15">
    <location>
        <position position="422"/>
    </location>
</feature>
<evidence type="ECO:0000256" key="3">
    <source>
        <dbReference type="ARBA" id="ARBA00022475"/>
    </source>
</evidence>
<evidence type="ECO:0000256" key="2">
    <source>
        <dbReference type="ARBA" id="ARBA00010044"/>
    </source>
</evidence>
<keyword evidence="5 15" id="KW-0812">Transmembrane</keyword>
<evidence type="ECO:0000256" key="7">
    <source>
        <dbReference type="ARBA" id="ARBA00022741"/>
    </source>
</evidence>
<keyword evidence="3 15" id="KW-1003">Cell membrane</keyword>
<evidence type="ECO:0000256" key="6">
    <source>
        <dbReference type="ARBA" id="ARBA00022723"/>
    </source>
</evidence>
<keyword evidence="8 15" id="KW-0378">Hydrolase</keyword>
<dbReference type="FunFam" id="1.10.8.60:FF:000001">
    <property type="entry name" value="ATP-dependent zinc metalloprotease FtsH"/>
    <property type="match status" value="1"/>
</dbReference>
<evidence type="ECO:0000256" key="8">
    <source>
        <dbReference type="ARBA" id="ARBA00022801"/>
    </source>
</evidence>
<dbReference type="HAMAP" id="MF_01458">
    <property type="entry name" value="FtsH"/>
    <property type="match status" value="1"/>
</dbReference>
<dbReference type="Gene3D" id="1.20.58.760">
    <property type="entry name" value="Peptidase M41"/>
    <property type="match status" value="1"/>
</dbReference>
<evidence type="ECO:0000313" key="18">
    <source>
        <dbReference type="EMBL" id="NFA62037.1"/>
    </source>
</evidence>
<reference evidence="18 19" key="1">
    <citation type="submission" date="2019-02" db="EMBL/GenBank/DDBJ databases">
        <title>Genome sequencing of Clostridium botulinum clinical isolates.</title>
        <authorList>
            <person name="Brunt J."/>
            <person name="Van Vliet A.H.M."/>
            <person name="Stringer S.C."/>
            <person name="Grant K.A."/>
            <person name="Carter A.C."/>
            <person name="Peck M.W."/>
        </authorList>
    </citation>
    <scope>NUCLEOTIDE SEQUENCE [LARGE SCALE GENOMIC DNA]</scope>
    <source>
        <strain evidence="18 19">R1125/03</strain>
    </source>
</reference>
<dbReference type="Pfam" id="PF06480">
    <property type="entry name" value="FtsH_ext"/>
    <property type="match status" value="1"/>
</dbReference>
<organism evidence="18 19">
    <name type="scientific">Clostridium botulinum</name>
    <dbReference type="NCBI Taxonomy" id="1491"/>
    <lineage>
        <taxon>Bacteria</taxon>
        <taxon>Bacillati</taxon>
        <taxon>Bacillota</taxon>
        <taxon>Clostridia</taxon>
        <taxon>Eubacteriales</taxon>
        <taxon>Clostridiaceae</taxon>
        <taxon>Clostridium</taxon>
    </lineage>
</organism>
<evidence type="ECO:0000256" key="5">
    <source>
        <dbReference type="ARBA" id="ARBA00022692"/>
    </source>
</evidence>
<keyword evidence="4 15" id="KW-0645">Protease</keyword>
<evidence type="ECO:0000256" key="9">
    <source>
        <dbReference type="ARBA" id="ARBA00022833"/>
    </source>
</evidence>
<evidence type="ECO:0000313" key="19">
    <source>
        <dbReference type="Proteomes" id="UP000473089"/>
    </source>
</evidence>
<dbReference type="InterPro" id="IPR005936">
    <property type="entry name" value="FtsH"/>
</dbReference>
<evidence type="ECO:0000256" key="1">
    <source>
        <dbReference type="ARBA" id="ARBA00004370"/>
    </source>
</evidence>
<dbReference type="GO" id="GO:0005886">
    <property type="term" value="C:plasma membrane"/>
    <property type="evidence" value="ECO:0007669"/>
    <property type="project" value="UniProtKB-SubCell"/>
</dbReference>
<dbReference type="GO" id="GO:0004222">
    <property type="term" value="F:metalloendopeptidase activity"/>
    <property type="evidence" value="ECO:0007669"/>
    <property type="project" value="InterPro"/>
</dbReference>
<dbReference type="InterPro" id="IPR037219">
    <property type="entry name" value="Peptidase_M41-like"/>
</dbReference>
<dbReference type="InterPro" id="IPR003593">
    <property type="entry name" value="AAA+_ATPase"/>
</dbReference>
<dbReference type="GO" id="GO:0004176">
    <property type="term" value="F:ATP-dependent peptidase activity"/>
    <property type="evidence" value="ECO:0007669"/>
    <property type="project" value="InterPro"/>
</dbReference>
<dbReference type="GO" id="GO:0006508">
    <property type="term" value="P:proteolysis"/>
    <property type="evidence" value="ECO:0007669"/>
    <property type="project" value="UniProtKB-KW"/>
</dbReference>
<feature type="binding site" evidence="15">
    <location>
        <position position="421"/>
    </location>
    <ligand>
        <name>Zn(2+)</name>
        <dbReference type="ChEBI" id="CHEBI:29105"/>
        <note>catalytic</note>
    </ligand>
</feature>
<comment type="subcellular location">
    <subcellularLocation>
        <location evidence="15">Cell membrane</location>
        <topology evidence="15">Multi-pass membrane protein</topology>
        <orientation evidence="15">Cytoplasmic side</orientation>
    </subcellularLocation>
    <subcellularLocation>
        <location evidence="1">Membrane</location>
    </subcellularLocation>
</comment>
<dbReference type="Pfam" id="PF17862">
    <property type="entry name" value="AAA_lid_3"/>
    <property type="match status" value="1"/>
</dbReference>
<dbReference type="InterPro" id="IPR027417">
    <property type="entry name" value="P-loop_NTPase"/>
</dbReference>
<dbReference type="InterPro" id="IPR003960">
    <property type="entry name" value="ATPase_AAA_CS"/>
</dbReference>
<dbReference type="PANTHER" id="PTHR23076">
    <property type="entry name" value="METALLOPROTEASE M41 FTSH"/>
    <property type="match status" value="1"/>
</dbReference>
<dbReference type="Proteomes" id="UP000473089">
    <property type="component" value="Unassembled WGS sequence"/>
</dbReference>
<comment type="function">
    <text evidence="15">Acts as a processive, ATP-dependent zinc metallopeptidase for both cytoplasmic and membrane proteins. Plays a role in the quality control of integral membrane proteins.</text>
</comment>
<comment type="similarity">
    <text evidence="14 15">In the central section; belongs to the AAA ATPase family.</text>
</comment>
<dbReference type="FunFam" id="1.20.58.760:FF:000001">
    <property type="entry name" value="ATP-dependent zinc metalloprotease FtsH"/>
    <property type="match status" value="1"/>
</dbReference>
<feature type="binding site" evidence="15">
    <location>
        <position position="425"/>
    </location>
    <ligand>
        <name>Zn(2+)</name>
        <dbReference type="ChEBI" id="CHEBI:29105"/>
        <note>catalytic</note>
    </ligand>
</feature>
<name>A0A6M0T2L9_CLOBO</name>
<dbReference type="GO" id="GO:0030163">
    <property type="term" value="P:protein catabolic process"/>
    <property type="evidence" value="ECO:0007669"/>
    <property type="project" value="UniProtKB-UniRule"/>
</dbReference>
<dbReference type="SUPFAM" id="SSF140990">
    <property type="entry name" value="FtsH protease domain-like"/>
    <property type="match status" value="1"/>
</dbReference>